<evidence type="ECO:0000313" key="9">
    <source>
        <dbReference type="EMBL" id="PSJ59610.1"/>
    </source>
</evidence>
<gene>
    <name evidence="9" type="ORF">C7I84_13360</name>
</gene>
<name>A0A2P7SAW8_9HYPH</name>
<dbReference type="AlphaFoldDB" id="A0A2P7SAW8"/>
<dbReference type="PANTHER" id="PTHR43178:SF5">
    <property type="entry name" value="LIPOAMIDE ACYLTRANSFERASE COMPONENT OF BRANCHED-CHAIN ALPHA-KETO ACID DEHYDROGENASE COMPLEX, MITOCHONDRIAL"/>
    <property type="match status" value="1"/>
</dbReference>
<dbReference type="Pfam" id="PF00364">
    <property type="entry name" value="Biotin_lipoyl"/>
    <property type="match status" value="1"/>
</dbReference>
<dbReference type="OrthoDB" id="9804723at2"/>
<dbReference type="GO" id="GO:0031405">
    <property type="term" value="F:lipoic acid binding"/>
    <property type="evidence" value="ECO:0007669"/>
    <property type="project" value="TreeGrafter"/>
</dbReference>
<evidence type="ECO:0000256" key="1">
    <source>
        <dbReference type="ARBA" id="ARBA00001938"/>
    </source>
</evidence>
<keyword evidence="4 9" id="KW-0808">Transferase</keyword>
<dbReference type="GO" id="GO:0016407">
    <property type="term" value="F:acetyltransferase activity"/>
    <property type="evidence" value="ECO:0007669"/>
    <property type="project" value="TreeGrafter"/>
</dbReference>
<dbReference type="Pfam" id="PF12697">
    <property type="entry name" value="Abhydrolase_6"/>
    <property type="match status" value="1"/>
</dbReference>
<dbReference type="InterPro" id="IPR036625">
    <property type="entry name" value="E3-bd_dom_sf"/>
</dbReference>
<organism evidence="9 10">
    <name type="scientific">Kumtagia ephedrae</name>
    <dbReference type="NCBI Taxonomy" id="2116701"/>
    <lineage>
        <taxon>Bacteria</taxon>
        <taxon>Pseudomonadati</taxon>
        <taxon>Pseudomonadota</taxon>
        <taxon>Alphaproteobacteria</taxon>
        <taxon>Hyphomicrobiales</taxon>
        <taxon>Phyllobacteriaceae</taxon>
        <taxon>Kumtagia</taxon>
    </lineage>
</organism>
<dbReference type="CDD" id="cd06849">
    <property type="entry name" value="lipoyl_domain"/>
    <property type="match status" value="1"/>
</dbReference>
<dbReference type="SUPFAM" id="SSF51230">
    <property type="entry name" value="Single hybrid motif"/>
    <property type="match status" value="1"/>
</dbReference>
<evidence type="ECO:0000256" key="6">
    <source>
        <dbReference type="ARBA" id="ARBA00023315"/>
    </source>
</evidence>
<dbReference type="GO" id="GO:0005737">
    <property type="term" value="C:cytoplasm"/>
    <property type="evidence" value="ECO:0007669"/>
    <property type="project" value="TreeGrafter"/>
</dbReference>
<evidence type="ECO:0000259" key="8">
    <source>
        <dbReference type="PROSITE" id="PS51826"/>
    </source>
</evidence>
<evidence type="ECO:0000256" key="5">
    <source>
        <dbReference type="ARBA" id="ARBA00022823"/>
    </source>
</evidence>
<dbReference type="InterPro" id="IPR004167">
    <property type="entry name" value="PSBD"/>
</dbReference>
<comment type="cofactor">
    <cofactor evidence="1">
        <name>(R)-lipoate</name>
        <dbReference type="ChEBI" id="CHEBI:83088"/>
    </cofactor>
</comment>
<accession>A0A2P7SAW8</accession>
<dbReference type="PANTHER" id="PTHR43178">
    <property type="entry name" value="DIHYDROLIPOAMIDE ACETYLTRANSFERASE COMPONENT OF PYRUVATE DEHYDROGENASE COMPLEX"/>
    <property type="match status" value="1"/>
</dbReference>
<dbReference type="PROSITE" id="PS00189">
    <property type="entry name" value="LIPOYL"/>
    <property type="match status" value="1"/>
</dbReference>
<dbReference type="Pfam" id="PF02817">
    <property type="entry name" value="E3_binding"/>
    <property type="match status" value="1"/>
</dbReference>
<evidence type="ECO:0000256" key="3">
    <source>
        <dbReference type="ARBA" id="ARBA00011484"/>
    </source>
</evidence>
<dbReference type="PRINTS" id="PR00111">
    <property type="entry name" value="ABHYDROLASE"/>
</dbReference>
<dbReference type="InterPro" id="IPR003016">
    <property type="entry name" value="2-oxoA_DH_lipoyl-BS"/>
</dbReference>
<comment type="subunit">
    <text evidence="3">Forms a 24-polypeptide structural core with octahedral symmetry.</text>
</comment>
<comment type="caution">
    <text evidence="9">The sequence shown here is derived from an EMBL/GenBank/DDBJ whole genome shotgun (WGS) entry which is preliminary data.</text>
</comment>
<feature type="domain" description="Peripheral subunit-binding (PSBD)" evidence="8">
    <location>
        <begin position="132"/>
        <end position="169"/>
    </location>
</feature>
<dbReference type="SUPFAM" id="SSF47005">
    <property type="entry name" value="Peripheral subunit-binding domain of 2-oxo acid dehydrogenase complex"/>
    <property type="match status" value="1"/>
</dbReference>
<keyword evidence="5" id="KW-0450">Lipoyl</keyword>
<dbReference type="InterPro" id="IPR029058">
    <property type="entry name" value="AB_hydrolase_fold"/>
</dbReference>
<proteinExistence type="inferred from homology"/>
<evidence type="ECO:0000256" key="4">
    <source>
        <dbReference type="ARBA" id="ARBA00022679"/>
    </source>
</evidence>
<dbReference type="Gene3D" id="3.40.50.1820">
    <property type="entry name" value="alpha/beta hydrolase"/>
    <property type="match status" value="1"/>
</dbReference>
<dbReference type="InterPro" id="IPR011053">
    <property type="entry name" value="Single_hybrid_motif"/>
</dbReference>
<dbReference type="SUPFAM" id="SSF53474">
    <property type="entry name" value="alpha/beta-Hydrolases"/>
    <property type="match status" value="1"/>
</dbReference>
<feature type="domain" description="Lipoyl-binding" evidence="7">
    <location>
        <begin position="2"/>
        <end position="77"/>
    </location>
</feature>
<dbReference type="InterPro" id="IPR050743">
    <property type="entry name" value="2-oxoacid_DH_E2_comp"/>
</dbReference>
<dbReference type="Gene3D" id="4.10.320.10">
    <property type="entry name" value="E3-binding domain"/>
    <property type="match status" value="1"/>
</dbReference>
<dbReference type="Proteomes" id="UP000241229">
    <property type="component" value="Unassembled WGS sequence"/>
</dbReference>
<dbReference type="RefSeq" id="WP_106772684.1">
    <property type="nucleotide sequence ID" value="NZ_PXYK01000011.1"/>
</dbReference>
<evidence type="ECO:0000256" key="2">
    <source>
        <dbReference type="ARBA" id="ARBA00007317"/>
    </source>
</evidence>
<sequence>MPTEVILPKVDMDMATGRISRWFVEEGAAVKKGDVLFEIETDKAAMEIDAPASGTLANVTGREGVDIPVGEAVAWIYAEGETPAKADAAPIPAVPSVPGPAAPPAPAANGAAPAVSASQIEPVGSEPVAGIRATPLARRLARQRNVDLAALDGTGPKGRVQAKDVERAATVAAEARERAPAVVPAAGHTPARGDVEVRARAVGQATAPITRQSSAASTWLRQGEGTPLVLIHGFGSETASWRPLLTAFDRAMPILSIDLPGHGAAVDLPAGGFDDLVAHVESELAAQNIGVAHLAGHSLGGAAAAAVAAGVAVEARSLLLIAPAGLGPEINTGFTEGFAAAHDETALRTWMRELVADPAVLSDGFVNATLRARADGRLPAAQTRLGPLLFSQATQRFSVRGLFERLAMPVKVIAGGADRIIPSRHVQGLPGHVGVHLFAGLGHMPQLEAREAVARLLAEIVR</sequence>
<dbReference type="InterPro" id="IPR000073">
    <property type="entry name" value="AB_hydrolase_1"/>
</dbReference>
<evidence type="ECO:0000259" key="7">
    <source>
        <dbReference type="PROSITE" id="PS50968"/>
    </source>
</evidence>
<protein>
    <submittedName>
        <fullName evidence="9">Acetoin dehydrogenase dihydrolipoyllysine-residue acetyltransferase subunit</fullName>
    </submittedName>
</protein>
<comment type="similarity">
    <text evidence="2">Belongs to the 2-oxoacid dehydrogenase family.</text>
</comment>
<keyword evidence="10" id="KW-1185">Reference proteome</keyword>
<dbReference type="PROSITE" id="PS50968">
    <property type="entry name" value="BIOTINYL_LIPOYL"/>
    <property type="match status" value="1"/>
</dbReference>
<dbReference type="PROSITE" id="PS51826">
    <property type="entry name" value="PSBD"/>
    <property type="match status" value="1"/>
</dbReference>
<dbReference type="Gene3D" id="2.40.50.100">
    <property type="match status" value="1"/>
</dbReference>
<keyword evidence="6" id="KW-0012">Acyltransferase</keyword>
<dbReference type="NCBIfam" id="NF011457">
    <property type="entry name" value="PRK14875.1"/>
    <property type="match status" value="1"/>
</dbReference>
<reference evidence="9 10" key="1">
    <citation type="submission" date="2018-03" db="EMBL/GenBank/DDBJ databases">
        <title>The draft genome of Mesorhizobium sp. 6GN-30.</title>
        <authorList>
            <person name="Liu L."/>
            <person name="Li L."/>
            <person name="Wang T."/>
            <person name="Zhang X."/>
            <person name="Liang L."/>
        </authorList>
    </citation>
    <scope>NUCLEOTIDE SEQUENCE [LARGE SCALE GENOMIC DNA]</scope>
    <source>
        <strain evidence="9 10">6GN30</strain>
    </source>
</reference>
<evidence type="ECO:0000313" key="10">
    <source>
        <dbReference type="Proteomes" id="UP000241229"/>
    </source>
</evidence>
<dbReference type="EMBL" id="PXYK01000011">
    <property type="protein sequence ID" value="PSJ59610.1"/>
    <property type="molecule type" value="Genomic_DNA"/>
</dbReference>
<dbReference type="InterPro" id="IPR000089">
    <property type="entry name" value="Biotin_lipoyl"/>
</dbReference>